<dbReference type="EMBL" id="JAYMRW010000020">
    <property type="protein sequence ID" value="MEM5452350.1"/>
    <property type="molecule type" value="Genomic_DNA"/>
</dbReference>
<dbReference type="Proteomes" id="UP001390669">
    <property type="component" value="Unassembled WGS sequence"/>
</dbReference>
<keyword evidence="2" id="KW-1185">Reference proteome</keyword>
<comment type="caution">
    <text evidence="1">The sequence shown here is derived from an EMBL/GenBank/DDBJ whole genome shotgun (WGS) entry which is preliminary data.</text>
</comment>
<gene>
    <name evidence="1" type="ORF">VSR33_33410</name>
</gene>
<reference evidence="1 2" key="1">
    <citation type="submission" date="2024-01" db="EMBL/GenBank/DDBJ databases">
        <title>The diversity of rhizobia nodulating Mimosa spp. in eleven states of Brazil covering several biomes is determined by host plant, location, and edaphic factors.</title>
        <authorList>
            <person name="Rouws L."/>
            <person name="Barauna A."/>
            <person name="Beukes C."/>
            <person name="De Faria S.M."/>
            <person name="Gross E."/>
            <person name="Dos Reis Junior F.B."/>
            <person name="Simon M."/>
            <person name="Maluk M."/>
            <person name="Odee D.W."/>
            <person name="Kenicer G."/>
            <person name="Young J.P.W."/>
            <person name="Reis V.M."/>
            <person name="Zilli J."/>
            <person name="James E.K."/>
        </authorList>
    </citation>
    <scope>NUCLEOTIDE SEQUENCE [LARGE SCALE GENOMIC DNA]</scope>
    <source>
        <strain evidence="1 2">JPY164</strain>
    </source>
</reference>
<protein>
    <submittedName>
        <fullName evidence="1">Uncharacterized protein</fullName>
    </submittedName>
</protein>
<organism evidence="1 2">
    <name type="scientific">Paraburkholderia guartelaensis</name>
    <dbReference type="NCBI Taxonomy" id="2546446"/>
    <lineage>
        <taxon>Bacteria</taxon>
        <taxon>Pseudomonadati</taxon>
        <taxon>Pseudomonadota</taxon>
        <taxon>Betaproteobacteria</taxon>
        <taxon>Burkholderiales</taxon>
        <taxon>Burkholderiaceae</taxon>
        <taxon>Paraburkholderia</taxon>
    </lineage>
</organism>
<accession>A0ABU9SMZ7</accession>
<evidence type="ECO:0000313" key="1">
    <source>
        <dbReference type="EMBL" id="MEM5452350.1"/>
    </source>
</evidence>
<name>A0ABU9SMZ7_9BURK</name>
<sequence length="63" mass="7203">MQHFRNWVTARVRKERILLGVEAWLLRAGLANGDPHVLREGVLKTQETFCAGSPHNHHAVTYN</sequence>
<proteinExistence type="predicted"/>
<evidence type="ECO:0000313" key="2">
    <source>
        <dbReference type="Proteomes" id="UP001390669"/>
    </source>
</evidence>
<dbReference type="RefSeq" id="WP_406954024.1">
    <property type="nucleotide sequence ID" value="NZ_JAYMRW010000020.1"/>
</dbReference>